<dbReference type="EMBL" id="JABFRW010000159">
    <property type="protein sequence ID" value="NOT34959.1"/>
    <property type="molecule type" value="Genomic_DNA"/>
</dbReference>
<organism evidence="1 2">
    <name type="scientific">Eiseniibacteriota bacterium</name>
    <dbReference type="NCBI Taxonomy" id="2212470"/>
    <lineage>
        <taxon>Bacteria</taxon>
        <taxon>Candidatus Eiseniibacteriota</taxon>
    </lineage>
</organism>
<dbReference type="SUPFAM" id="SSF109854">
    <property type="entry name" value="DinB/YfiT-like putative metalloenzymes"/>
    <property type="match status" value="1"/>
</dbReference>
<dbReference type="InterPro" id="IPR034660">
    <property type="entry name" value="DinB/YfiT-like"/>
</dbReference>
<evidence type="ECO:0008006" key="3">
    <source>
        <dbReference type="Google" id="ProtNLM"/>
    </source>
</evidence>
<protein>
    <recommendedName>
        <fullName evidence="3">DinB family protein</fullName>
    </recommendedName>
</protein>
<evidence type="ECO:0000313" key="1">
    <source>
        <dbReference type="EMBL" id="NOT34959.1"/>
    </source>
</evidence>
<dbReference type="Proteomes" id="UP000580839">
    <property type="component" value="Unassembled WGS sequence"/>
</dbReference>
<reference evidence="1 2" key="1">
    <citation type="submission" date="2020-04" db="EMBL/GenBank/DDBJ databases">
        <title>Metagenomic profiling of ammonia- and methane-oxidizing microorganisms in a Dutch drinking water treatment plant.</title>
        <authorList>
            <person name="Poghosyan L."/>
            <person name="Leucker S."/>
        </authorList>
    </citation>
    <scope>NUCLEOTIDE SEQUENCE [LARGE SCALE GENOMIC DNA]</scope>
    <source>
        <strain evidence="1">S-RSF-IL-03</strain>
    </source>
</reference>
<proteinExistence type="predicted"/>
<gene>
    <name evidence="1" type="ORF">HOP12_12420</name>
</gene>
<name>A0A849T0V9_UNCEI</name>
<comment type="caution">
    <text evidence="1">The sequence shown here is derived from an EMBL/GenBank/DDBJ whole genome shotgun (WGS) entry which is preliminary data.</text>
</comment>
<dbReference type="Gene3D" id="1.20.120.450">
    <property type="entry name" value="dinb family like domain"/>
    <property type="match status" value="1"/>
</dbReference>
<dbReference type="AlphaFoldDB" id="A0A849T0V9"/>
<evidence type="ECO:0000313" key="2">
    <source>
        <dbReference type="Proteomes" id="UP000580839"/>
    </source>
</evidence>
<sequence length="100" mass="10796">MQQQALLKLFGLSHGAAHMNLEGITAAESLIHPPPAGNCINWVLGSLTPEQLAAPTTVTRLPGRPANSLEMLLSFHFHETYHVGQLGLLRRVVGRPGAIR</sequence>
<accession>A0A849T0V9</accession>